<dbReference type="AlphaFoldDB" id="A0A8H7TVB8"/>
<protein>
    <submittedName>
        <fullName evidence="1">Uncharacterized protein</fullName>
    </submittedName>
</protein>
<dbReference type="EMBL" id="JADCTT010000002">
    <property type="protein sequence ID" value="KAF9757965.1"/>
    <property type="molecule type" value="Genomic_DNA"/>
</dbReference>
<organism evidence="1 2">
    <name type="scientific">Bionectria ochroleuca</name>
    <name type="common">Gliocladium roseum</name>
    <dbReference type="NCBI Taxonomy" id="29856"/>
    <lineage>
        <taxon>Eukaryota</taxon>
        <taxon>Fungi</taxon>
        <taxon>Dikarya</taxon>
        <taxon>Ascomycota</taxon>
        <taxon>Pezizomycotina</taxon>
        <taxon>Sordariomycetes</taxon>
        <taxon>Hypocreomycetidae</taxon>
        <taxon>Hypocreales</taxon>
        <taxon>Bionectriaceae</taxon>
        <taxon>Clonostachys</taxon>
    </lineage>
</organism>
<accession>A0A8H7TVB8</accession>
<proteinExistence type="predicted"/>
<evidence type="ECO:0000313" key="1">
    <source>
        <dbReference type="EMBL" id="KAF9757965.1"/>
    </source>
</evidence>
<dbReference type="Proteomes" id="UP000616885">
    <property type="component" value="Unassembled WGS sequence"/>
</dbReference>
<gene>
    <name evidence="1" type="ORF">IM811_008909</name>
</gene>
<reference evidence="1" key="1">
    <citation type="submission" date="2020-10" db="EMBL/GenBank/DDBJ databases">
        <title>High-Quality Genome Resource of Clonostachys rosea strain S41 by Oxford Nanopore Long-Read Sequencing.</title>
        <authorList>
            <person name="Wang H."/>
        </authorList>
    </citation>
    <scope>NUCLEOTIDE SEQUENCE</scope>
    <source>
        <strain evidence="1">S41</strain>
    </source>
</reference>
<evidence type="ECO:0000313" key="2">
    <source>
        <dbReference type="Proteomes" id="UP000616885"/>
    </source>
</evidence>
<sequence length="139" mass="15761">MVLAYQTRWSFDSAGEVILGRPSSRTNQARLSATHTHRHSLLSDFIKHSRQVHRRGDDPLWNWGCFSLLLYGWEAHTPAYTHTHDEEALVRWQGCCIMPTYLQHALLRGRSIKAAVVTQSRQSSVPSACSLSSGTQVWT</sequence>
<name>A0A8H7TVB8_BIOOC</name>
<comment type="caution">
    <text evidence="1">The sequence shown here is derived from an EMBL/GenBank/DDBJ whole genome shotgun (WGS) entry which is preliminary data.</text>
</comment>